<evidence type="ECO:0000256" key="9">
    <source>
        <dbReference type="ARBA" id="ARBA00049308"/>
    </source>
</evidence>
<evidence type="ECO:0000256" key="4">
    <source>
        <dbReference type="ARBA" id="ARBA00022679"/>
    </source>
</evidence>
<feature type="binding site" evidence="11">
    <location>
        <position position="687"/>
    </location>
    <ligand>
        <name>ATP</name>
        <dbReference type="ChEBI" id="CHEBI:30616"/>
    </ligand>
</feature>
<dbReference type="Pfam" id="PF00069">
    <property type="entry name" value="Pkinase"/>
    <property type="match status" value="1"/>
</dbReference>
<dbReference type="InterPro" id="IPR017441">
    <property type="entry name" value="Protein_kinase_ATP_BS"/>
</dbReference>
<feature type="region of interest" description="Disordered" evidence="12">
    <location>
        <begin position="281"/>
        <end position="335"/>
    </location>
</feature>
<dbReference type="SUPFAM" id="SSF56112">
    <property type="entry name" value="Protein kinase-like (PK-like)"/>
    <property type="match status" value="1"/>
</dbReference>
<evidence type="ECO:0000256" key="8">
    <source>
        <dbReference type="ARBA" id="ARBA00049003"/>
    </source>
</evidence>
<accession>A0A068WAP0</accession>
<dbReference type="InterPro" id="IPR000719">
    <property type="entry name" value="Prot_kinase_dom"/>
</dbReference>
<organism evidence="14">
    <name type="scientific">Echinococcus granulosus</name>
    <name type="common">Hydatid tapeworm</name>
    <dbReference type="NCBI Taxonomy" id="6210"/>
    <lineage>
        <taxon>Eukaryota</taxon>
        <taxon>Metazoa</taxon>
        <taxon>Spiralia</taxon>
        <taxon>Lophotrochozoa</taxon>
        <taxon>Platyhelminthes</taxon>
        <taxon>Cestoda</taxon>
        <taxon>Eucestoda</taxon>
        <taxon>Cyclophyllidea</taxon>
        <taxon>Taeniidae</taxon>
        <taxon>Echinococcus</taxon>
        <taxon>Echinococcus granulosus group</taxon>
    </lineage>
</organism>
<comment type="catalytic activity">
    <reaction evidence="10">
        <text>L-tyrosyl-[protein] + ATP = O-phospho-L-tyrosyl-[protein] + ADP + H(+)</text>
        <dbReference type="Rhea" id="RHEA:10596"/>
        <dbReference type="Rhea" id="RHEA-COMP:10136"/>
        <dbReference type="Rhea" id="RHEA-COMP:20101"/>
        <dbReference type="ChEBI" id="CHEBI:15378"/>
        <dbReference type="ChEBI" id="CHEBI:30616"/>
        <dbReference type="ChEBI" id="CHEBI:46858"/>
        <dbReference type="ChEBI" id="CHEBI:61978"/>
        <dbReference type="ChEBI" id="CHEBI:456216"/>
        <dbReference type="EC" id="2.7.12.1"/>
    </reaction>
</comment>
<evidence type="ECO:0000256" key="12">
    <source>
        <dbReference type="SAM" id="MobiDB-lite"/>
    </source>
</evidence>
<proteinExistence type="inferred from homology"/>
<feature type="compositionally biased region" description="Polar residues" evidence="12">
    <location>
        <begin position="46"/>
        <end position="63"/>
    </location>
</feature>
<dbReference type="Proteomes" id="UP000492820">
    <property type="component" value="Unassembled WGS sequence"/>
</dbReference>
<dbReference type="OrthoDB" id="9332038at2759"/>
<dbReference type="Gene3D" id="1.10.510.10">
    <property type="entry name" value="Transferase(Phosphotransferase) domain 1"/>
    <property type="match status" value="1"/>
</dbReference>
<dbReference type="InterPro" id="IPR050494">
    <property type="entry name" value="Ser_Thr_dual-spec_kinase"/>
</dbReference>
<keyword evidence="5 11" id="KW-0547">Nucleotide-binding</keyword>
<dbReference type="InterPro" id="IPR011009">
    <property type="entry name" value="Kinase-like_dom_sf"/>
</dbReference>
<keyword evidence="3" id="KW-0723">Serine/threonine-protein kinase</keyword>
<dbReference type="PANTHER" id="PTHR24058">
    <property type="entry name" value="DUAL SPECIFICITY PROTEIN KINASE"/>
    <property type="match status" value="1"/>
</dbReference>
<feature type="domain" description="Protein kinase" evidence="13">
    <location>
        <begin position="658"/>
        <end position="991"/>
    </location>
</feature>
<reference evidence="16" key="3">
    <citation type="submission" date="2020-10" db="UniProtKB">
        <authorList>
            <consortium name="WormBaseParasite"/>
        </authorList>
    </citation>
    <scope>IDENTIFICATION</scope>
</reference>
<feature type="compositionally biased region" description="Low complexity" evidence="12">
    <location>
        <begin position="292"/>
        <end position="303"/>
    </location>
</feature>
<evidence type="ECO:0000256" key="3">
    <source>
        <dbReference type="ARBA" id="ARBA00022527"/>
    </source>
</evidence>
<feature type="compositionally biased region" description="Low complexity" evidence="12">
    <location>
        <begin position="608"/>
        <end position="622"/>
    </location>
</feature>
<evidence type="ECO:0000256" key="6">
    <source>
        <dbReference type="ARBA" id="ARBA00022777"/>
    </source>
</evidence>
<dbReference type="AlphaFoldDB" id="A0A068WAP0"/>
<evidence type="ECO:0000256" key="5">
    <source>
        <dbReference type="ARBA" id="ARBA00022741"/>
    </source>
</evidence>
<evidence type="ECO:0000313" key="15">
    <source>
        <dbReference type="Proteomes" id="UP000492820"/>
    </source>
</evidence>
<reference evidence="14 15" key="1">
    <citation type="journal article" date="2013" name="Nature">
        <title>The genomes of four tapeworm species reveal adaptations to parasitism.</title>
        <authorList>
            <person name="Tsai I.J."/>
            <person name="Zarowiecki M."/>
            <person name="Holroyd N."/>
            <person name="Garciarrubio A."/>
            <person name="Sanchez-Flores A."/>
            <person name="Brooks K.L."/>
            <person name="Tracey A."/>
            <person name="Bobes R.J."/>
            <person name="Fragoso G."/>
            <person name="Sciutto E."/>
            <person name="Aslett M."/>
            <person name="Beasley H."/>
            <person name="Bennett H.M."/>
            <person name="Cai J."/>
            <person name="Camicia F."/>
            <person name="Clark R."/>
            <person name="Cucher M."/>
            <person name="De Silva N."/>
            <person name="Day T.A."/>
            <person name="Deplazes P."/>
            <person name="Estrada K."/>
            <person name="Fernandez C."/>
            <person name="Holland P.W."/>
            <person name="Hou J."/>
            <person name="Hu S."/>
            <person name="Huckvale T."/>
            <person name="Hung S.S."/>
            <person name="Kamenetzky L."/>
            <person name="Keane J.A."/>
            <person name="Kiss F."/>
            <person name="Koziol U."/>
            <person name="Lambert O."/>
            <person name="Liu K."/>
            <person name="Luo X."/>
            <person name="Luo Y."/>
            <person name="Macchiaroli N."/>
            <person name="Nichol S."/>
            <person name="Paps J."/>
            <person name="Parkinson J."/>
            <person name="Pouchkina-Stantcheva N."/>
            <person name="Riddiford N."/>
            <person name="Rosenzvit M."/>
            <person name="Salinas G."/>
            <person name="Wasmuth J.D."/>
            <person name="Zamanian M."/>
            <person name="Zheng Y."/>
            <person name="Cai X."/>
            <person name="Soberon X."/>
            <person name="Olson P.D."/>
            <person name="Laclette J.P."/>
            <person name="Brehm K."/>
            <person name="Berriman M."/>
            <person name="Garciarrubio A."/>
            <person name="Bobes R.J."/>
            <person name="Fragoso G."/>
            <person name="Sanchez-Flores A."/>
            <person name="Estrada K."/>
            <person name="Cevallos M.A."/>
            <person name="Morett E."/>
            <person name="Gonzalez V."/>
            <person name="Portillo T."/>
            <person name="Ochoa-Leyva A."/>
            <person name="Jose M.V."/>
            <person name="Sciutto E."/>
            <person name="Landa A."/>
            <person name="Jimenez L."/>
            <person name="Valdes V."/>
            <person name="Carrero J.C."/>
            <person name="Larralde C."/>
            <person name="Morales-Montor J."/>
            <person name="Limon-Lason J."/>
            <person name="Soberon X."/>
            <person name="Laclette J.P."/>
        </authorList>
    </citation>
    <scope>NUCLEOTIDE SEQUENCE [LARGE SCALE GENOMIC DNA]</scope>
</reference>
<keyword evidence="7 11" id="KW-0067">ATP-binding</keyword>
<comment type="similarity">
    <text evidence="1">Belongs to the protein kinase superfamily. CMGC Ser/Thr protein kinase family. MNB/DYRK subfamily.</text>
</comment>
<gene>
    <name evidence="14" type="ORF">EgrG_000987500</name>
</gene>
<dbReference type="PROSITE" id="PS00107">
    <property type="entry name" value="PROTEIN_KINASE_ATP"/>
    <property type="match status" value="1"/>
</dbReference>
<feature type="compositionally biased region" description="Acidic residues" evidence="12">
    <location>
        <begin position="67"/>
        <end position="78"/>
    </location>
</feature>
<evidence type="ECO:0000256" key="2">
    <source>
        <dbReference type="ARBA" id="ARBA00013203"/>
    </source>
</evidence>
<feature type="region of interest" description="Disordered" evidence="12">
    <location>
        <begin position="601"/>
        <end position="643"/>
    </location>
</feature>
<dbReference type="CDD" id="cd14226">
    <property type="entry name" value="PKc_DYRK1"/>
    <property type="match status" value="1"/>
</dbReference>
<comment type="catalytic activity">
    <reaction evidence="9">
        <text>L-threonyl-[protein] + ATP = O-phospho-L-threonyl-[protein] + ADP + H(+)</text>
        <dbReference type="Rhea" id="RHEA:46608"/>
        <dbReference type="Rhea" id="RHEA-COMP:11060"/>
        <dbReference type="Rhea" id="RHEA-COMP:11605"/>
        <dbReference type="ChEBI" id="CHEBI:15378"/>
        <dbReference type="ChEBI" id="CHEBI:30013"/>
        <dbReference type="ChEBI" id="CHEBI:30616"/>
        <dbReference type="ChEBI" id="CHEBI:61977"/>
        <dbReference type="ChEBI" id="CHEBI:456216"/>
        <dbReference type="EC" id="2.7.12.1"/>
    </reaction>
</comment>
<dbReference type="PANTHER" id="PTHR24058:SF28">
    <property type="entry name" value="SERINE_THREONINE-PROTEIN KINASE MINIBRAIN"/>
    <property type="match status" value="1"/>
</dbReference>
<dbReference type="GO" id="GO:0004712">
    <property type="term" value="F:protein serine/threonine/tyrosine kinase activity"/>
    <property type="evidence" value="ECO:0007669"/>
    <property type="project" value="UniProtKB-EC"/>
</dbReference>
<dbReference type="GO" id="GO:0004674">
    <property type="term" value="F:protein serine/threonine kinase activity"/>
    <property type="evidence" value="ECO:0007669"/>
    <property type="project" value="UniProtKB-KW"/>
</dbReference>
<comment type="catalytic activity">
    <reaction evidence="8">
        <text>L-seryl-[protein] + ATP = O-phospho-L-seryl-[protein] + ADP + H(+)</text>
        <dbReference type="Rhea" id="RHEA:17989"/>
        <dbReference type="Rhea" id="RHEA-COMP:9863"/>
        <dbReference type="Rhea" id="RHEA-COMP:11604"/>
        <dbReference type="ChEBI" id="CHEBI:15378"/>
        <dbReference type="ChEBI" id="CHEBI:29999"/>
        <dbReference type="ChEBI" id="CHEBI:30616"/>
        <dbReference type="ChEBI" id="CHEBI:83421"/>
        <dbReference type="ChEBI" id="CHEBI:456216"/>
        <dbReference type="EC" id="2.7.12.1"/>
    </reaction>
</comment>
<evidence type="ECO:0000256" key="11">
    <source>
        <dbReference type="PROSITE-ProRule" id="PRU10141"/>
    </source>
</evidence>
<evidence type="ECO:0000256" key="7">
    <source>
        <dbReference type="ARBA" id="ARBA00022840"/>
    </source>
</evidence>
<evidence type="ECO:0000256" key="10">
    <source>
        <dbReference type="ARBA" id="ARBA00051680"/>
    </source>
</evidence>
<dbReference type="EMBL" id="LK028577">
    <property type="protein sequence ID" value="CDS17143.1"/>
    <property type="molecule type" value="Genomic_DNA"/>
</dbReference>
<dbReference type="PROSITE" id="PS00108">
    <property type="entry name" value="PROTEIN_KINASE_ST"/>
    <property type="match status" value="1"/>
</dbReference>
<reference evidence="14" key="2">
    <citation type="submission" date="2014-06" db="EMBL/GenBank/DDBJ databases">
        <authorList>
            <person name="Aslett M."/>
        </authorList>
    </citation>
    <scope>NUCLEOTIDE SEQUENCE</scope>
</reference>
<dbReference type="GO" id="GO:0005524">
    <property type="term" value="F:ATP binding"/>
    <property type="evidence" value="ECO:0007669"/>
    <property type="project" value="UniProtKB-UniRule"/>
</dbReference>
<dbReference type="PROSITE" id="PS50011">
    <property type="entry name" value="PROTEIN_KINASE_DOM"/>
    <property type="match status" value="1"/>
</dbReference>
<evidence type="ECO:0000313" key="16">
    <source>
        <dbReference type="WBParaSite" id="EgrG_000987500"/>
    </source>
</evidence>
<evidence type="ECO:0000259" key="13">
    <source>
        <dbReference type="PROSITE" id="PS50011"/>
    </source>
</evidence>
<protein>
    <recommendedName>
        <fullName evidence="2">dual-specificity kinase</fullName>
        <ecNumber evidence="2">2.7.12.1</ecNumber>
    </recommendedName>
</protein>
<sequence>MSIGRSQQVPHALDVSPLPGGGGEPITSSPSISSPPPPHPIVSNSVTISPLSSPVTHFTTPKLTSDGDYDVQGDDDEAFYYPELSTTDDPSPISSISGCTSSRHRPPPPPPSSRHQKLFGEMEEDDEEEVEAEVEELDPEDTEIPLDAGGLYRRLTDDDTVAVVDNNNVGVGGEERSPSLSSALSRVAAEEFSLSSQRATRGGEETLDSVNNALSRLMGASMAAAQVQAAAVQAAAVAGLDHYDAAIRLPLPTGMRTDAAPLKKLSVDLIKTYKQINEVYYRKKRRSREGRQGNSSHVQQQQQSRRHSHYLVDDGAVDDVGMPQPPSSSETDLLYTNAPAVVDSGSGSLMPQSYYQLNYHHSNTPDSVQQHHYHQQQHPLSVDQVVQMHTLSSKLGDMSIYNEGTGAGGDELAGFGNFGLAPSSLPQHRPRMNRLGQQTQQQQPAFLTTTRGGGGGGGGEFYNPHHHQQHHIQQQQQQVATNYYQNQAALLEVASGPMQHPYASGNTYANSVDSVAAAGMNDVLQPPIYASGMGGDSIDGIGVAVAGSGEDSLSAGVGGSGPRFVPLVSLPAGYVNQSAITAAAVAAAAAAASAKPTNGAPFGQSLVSKQPQQQTLSTQQRSTRQKSADQQQHHVDPNHTDANCDYIVRPGEVWMNRYYMDSLIGKGSFGQVMKARDFVANEDVAIKIIKNKRAFTNQAREEIRLLTQMNRLQDSNTDASNSNHGANYVVRLLTHFVFRGHLCLVFELLSHNLYDLLRNTNFRGVSLNLTRKFTQQLCSALEFLSRPDLQIIHCDLKPENILLINPKRSAIKLVDFGSSCHVNEKVYQYIQSRFYRSPDVLLGLDYTMAIDMWSLGCILVELHTGEPLFAGQHELDQMLKIIEVLGMLPSYLIEKSRRWPMFFEREPNGNFVPNYQASMKDNVKINYKPPGARKLSDILGVNSGGPMGRRLQEPGHSPQDYAIFMDLVLHMLIYDPDKRIRPSEALAHRFFCRTAPQPTSRAIALSVHHARQHSGQPQTILANPDALFYQRHSGTVGNNWMGKQTTGLVAVPQSGQPAGDFFIDLPPQAQQLPPSSITFHPGTGAPISPYDAPAPLLRRYSMRNAAAAAAAAAEIAMGLSPQPQPPPPPPSSLWR</sequence>
<dbReference type="SMART" id="SM00220">
    <property type="entry name" value="S_TKc"/>
    <property type="match status" value="1"/>
</dbReference>
<feature type="region of interest" description="Disordered" evidence="12">
    <location>
        <begin position="1"/>
        <end position="127"/>
    </location>
</feature>
<dbReference type="InterPro" id="IPR044131">
    <property type="entry name" value="PKc_DYR1A/1B"/>
</dbReference>
<dbReference type="EC" id="2.7.12.1" evidence="2"/>
<dbReference type="WBParaSite" id="EgrG_000987500">
    <property type="protein sequence ID" value="EgrG_000987500"/>
    <property type="gene ID" value="EgrG_000987500"/>
</dbReference>
<keyword evidence="4" id="KW-0808">Transferase</keyword>
<evidence type="ECO:0000313" key="14">
    <source>
        <dbReference type="EMBL" id="CDS17143.1"/>
    </source>
</evidence>
<evidence type="ECO:0000256" key="1">
    <source>
        <dbReference type="ARBA" id="ARBA00008867"/>
    </source>
</evidence>
<dbReference type="Gene3D" id="3.30.200.20">
    <property type="entry name" value="Phosphorylase Kinase, domain 1"/>
    <property type="match status" value="1"/>
</dbReference>
<keyword evidence="6" id="KW-0418">Kinase</keyword>
<dbReference type="InterPro" id="IPR008271">
    <property type="entry name" value="Ser/Thr_kinase_AS"/>
</dbReference>
<name>A0A068WAP0_ECHGR</name>